<comment type="caution">
    <text evidence="1">The sequence shown here is derived from an EMBL/GenBank/DDBJ whole genome shotgun (WGS) entry which is preliminary data.</text>
</comment>
<organism evidence="1 2">
    <name type="scientific">Etheostoma spectabile</name>
    <name type="common">orangethroat darter</name>
    <dbReference type="NCBI Taxonomy" id="54343"/>
    <lineage>
        <taxon>Eukaryota</taxon>
        <taxon>Metazoa</taxon>
        <taxon>Chordata</taxon>
        <taxon>Craniata</taxon>
        <taxon>Vertebrata</taxon>
        <taxon>Euteleostomi</taxon>
        <taxon>Actinopterygii</taxon>
        <taxon>Neopterygii</taxon>
        <taxon>Teleostei</taxon>
        <taxon>Neoteleostei</taxon>
        <taxon>Acanthomorphata</taxon>
        <taxon>Eupercaria</taxon>
        <taxon>Perciformes</taxon>
        <taxon>Percoidei</taxon>
        <taxon>Percidae</taxon>
        <taxon>Etheostomatinae</taxon>
        <taxon>Etheostoma</taxon>
    </lineage>
</organism>
<sequence>MPQSLLMHRTNLKILDIYVMGYSFGPSPQGNNHMGMQDPNIALRIPKESVPRWMISRRCCRLTELKD</sequence>
<evidence type="ECO:0000313" key="2">
    <source>
        <dbReference type="Proteomes" id="UP000327493"/>
    </source>
</evidence>
<name>A0A5J5D2H3_9PERO</name>
<evidence type="ECO:0000313" key="1">
    <source>
        <dbReference type="EMBL" id="KAA8585741.1"/>
    </source>
</evidence>
<reference evidence="1 2" key="1">
    <citation type="submission" date="2019-08" db="EMBL/GenBank/DDBJ databases">
        <title>A chromosome-level genome assembly, high-density linkage maps, and genome scans reveal the genomic architecture of hybrid incompatibilities underlying speciation via character displacement in darters (Percidae: Etheostominae).</title>
        <authorList>
            <person name="Moran R.L."/>
            <person name="Catchen J.M."/>
            <person name="Fuller R.C."/>
        </authorList>
    </citation>
    <scope>NUCLEOTIDE SEQUENCE [LARGE SCALE GENOMIC DNA]</scope>
    <source>
        <strain evidence="1">EspeVRDwgs_2016</strain>
        <tissue evidence="1">Muscle</tissue>
    </source>
</reference>
<gene>
    <name evidence="1" type="ORF">FQN60_004435</name>
</gene>
<proteinExistence type="predicted"/>
<protein>
    <submittedName>
        <fullName evidence="1">Uncharacterized protein</fullName>
    </submittedName>
</protein>
<accession>A0A5J5D2H3</accession>
<dbReference type="AlphaFoldDB" id="A0A5J5D2H3"/>
<keyword evidence="2" id="KW-1185">Reference proteome</keyword>
<dbReference type="EMBL" id="VOFY01000015">
    <property type="protein sequence ID" value="KAA8585741.1"/>
    <property type="molecule type" value="Genomic_DNA"/>
</dbReference>
<dbReference type="Proteomes" id="UP000327493">
    <property type="component" value="Chromosome 15"/>
</dbReference>